<dbReference type="Proteomes" id="UP000000689">
    <property type="component" value="Chromosome 3"/>
</dbReference>
<dbReference type="OrthoDB" id="428974at2759"/>
<dbReference type="AlphaFoldDB" id="G0W8U1"/>
<dbReference type="GO" id="GO:0004806">
    <property type="term" value="F:triacylglycerol lipase activity"/>
    <property type="evidence" value="ECO:0007669"/>
    <property type="project" value="EnsemblFungi"/>
</dbReference>
<dbReference type="OMA" id="YRKLWQF"/>
<dbReference type="Pfam" id="PF00561">
    <property type="entry name" value="Abhydrolase_1"/>
    <property type="match status" value="1"/>
</dbReference>
<evidence type="ECO:0000313" key="2">
    <source>
        <dbReference type="EMBL" id="CCD24202.1"/>
    </source>
</evidence>
<dbReference type="GO" id="GO:0047372">
    <property type="term" value="F:monoacylglycerol lipase activity"/>
    <property type="evidence" value="ECO:0007669"/>
    <property type="project" value="TreeGrafter"/>
</dbReference>
<dbReference type="GO" id="GO:0046464">
    <property type="term" value="P:acylglycerol catabolic process"/>
    <property type="evidence" value="ECO:0007669"/>
    <property type="project" value="TreeGrafter"/>
</dbReference>
<dbReference type="InterPro" id="IPR029058">
    <property type="entry name" value="AB_hydrolase_fold"/>
</dbReference>
<dbReference type="PANTHER" id="PTHR43798:SF5">
    <property type="entry name" value="MONOACYLGLYCEROL LIPASE ABHD6"/>
    <property type="match status" value="1"/>
</dbReference>
<name>G0W8U1_NAUDC</name>
<protein>
    <recommendedName>
        <fullName evidence="1">AB hydrolase-1 domain-containing protein</fullName>
    </recommendedName>
</protein>
<organism evidence="2 3">
    <name type="scientific">Naumovozyma dairenensis (strain ATCC 10597 / BCRC 20456 / CBS 421 / NBRC 0211 / NRRL Y-12639)</name>
    <name type="common">Saccharomyces dairenensis</name>
    <dbReference type="NCBI Taxonomy" id="1071378"/>
    <lineage>
        <taxon>Eukaryota</taxon>
        <taxon>Fungi</taxon>
        <taxon>Dikarya</taxon>
        <taxon>Ascomycota</taxon>
        <taxon>Saccharomycotina</taxon>
        <taxon>Saccharomycetes</taxon>
        <taxon>Saccharomycetales</taxon>
        <taxon>Saccharomycetaceae</taxon>
        <taxon>Naumovozyma</taxon>
    </lineage>
</organism>
<dbReference type="KEGG" id="ndi:NDAI_0C05430"/>
<accession>G0W8U1</accession>
<evidence type="ECO:0000313" key="3">
    <source>
        <dbReference type="Proteomes" id="UP000000689"/>
    </source>
</evidence>
<keyword evidence="3" id="KW-1185">Reference proteome</keyword>
<dbReference type="STRING" id="1071378.G0W8U1"/>
<reference evidence="2 3" key="1">
    <citation type="journal article" date="2011" name="Proc. Natl. Acad. Sci. U.S.A.">
        <title>Evolutionary erosion of yeast sex chromosomes by mating-type switching accidents.</title>
        <authorList>
            <person name="Gordon J.L."/>
            <person name="Armisen D."/>
            <person name="Proux-Wera E."/>
            <person name="Oheigeartaigh S.S."/>
            <person name="Byrne K.P."/>
            <person name="Wolfe K.H."/>
        </authorList>
    </citation>
    <scope>NUCLEOTIDE SEQUENCE [LARGE SCALE GENOMIC DNA]</scope>
    <source>
        <strain evidence="3">ATCC 10597 / BCRC 20456 / CBS 421 / NBRC 0211 / NRRL Y-12639</strain>
    </source>
</reference>
<dbReference type="GO" id="GO:0005811">
    <property type="term" value="C:lipid droplet"/>
    <property type="evidence" value="ECO:0007669"/>
    <property type="project" value="EnsemblFungi"/>
</dbReference>
<dbReference type="HOGENOM" id="CLU_068926_0_0_1"/>
<dbReference type="PANTHER" id="PTHR43798">
    <property type="entry name" value="MONOACYLGLYCEROL LIPASE"/>
    <property type="match status" value="1"/>
</dbReference>
<dbReference type="SUPFAM" id="SSF53474">
    <property type="entry name" value="alpha/beta-Hydrolases"/>
    <property type="match status" value="1"/>
</dbReference>
<feature type="domain" description="AB hydrolase-1" evidence="1">
    <location>
        <begin position="93"/>
        <end position="347"/>
    </location>
</feature>
<dbReference type="RefSeq" id="XP_003669445.1">
    <property type="nucleotide sequence ID" value="XM_003669397.1"/>
</dbReference>
<dbReference type="GO" id="GO:0016020">
    <property type="term" value="C:membrane"/>
    <property type="evidence" value="ECO:0007669"/>
    <property type="project" value="TreeGrafter"/>
</dbReference>
<dbReference type="eggNOG" id="ENOG502QVGS">
    <property type="taxonomic scope" value="Eukaryota"/>
</dbReference>
<evidence type="ECO:0000259" key="1">
    <source>
        <dbReference type="Pfam" id="PF00561"/>
    </source>
</evidence>
<dbReference type="GeneID" id="11496552"/>
<dbReference type="InterPro" id="IPR050266">
    <property type="entry name" value="AB_hydrolase_sf"/>
</dbReference>
<dbReference type="Gene3D" id="3.40.50.1820">
    <property type="entry name" value="alpha/beta hydrolase"/>
    <property type="match status" value="1"/>
</dbReference>
<proteinExistence type="predicted"/>
<dbReference type="InterPro" id="IPR000073">
    <property type="entry name" value="AB_hydrolase_1"/>
</dbReference>
<gene>
    <name evidence="2" type="primary">NDAI0C05430</name>
    <name evidence="2" type="ordered locus">NDAI_0C05430</name>
</gene>
<dbReference type="GO" id="GO:0055088">
    <property type="term" value="P:lipid homeostasis"/>
    <property type="evidence" value="ECO:0007669"/>
    <property type="project" value="EnsemblFungi"/>
</dbReference>
<dbReference type="EMBL" id="HE580269">
    <property type="protein sequence ID" value="CCD24202.1"/>
    <property type="molecule type" value="Genomic_DNA"/>
</dbReference>
<sequence length="362" mass="42128">MNQGQEELIVKACSLEGEPLSKRTIETIASSYVDDSTLAKVIVSPESMLDFSTKFIHKYSSFEKVDGKSIRVCRNFGTSDSEGDGNHNEPLYLFIHGLGGVLEQFEPLLRLLDLNENKFLALDLPGFGKSDEYEDYNMFDVISIIHTIVDRLIPERTTSNIVLVGHSMGCYISLHLFYKSYTRFSFKKLVFLSPPKPQLDQLEKTNRKMQWLLRGILSLPWLFDFYRQWFDQSKGLSSSGIKRFFYHDNEEQDHILKYRKLWQFHNNVQIKSRSILGYLLGWEPINWEDIRELLLEKSENTEIVVLTGMEDPVTPLDKVRLYFSSFGDVVHKRLIEIPECSHNLCFDLPLKVCELFLVERCQ</sequence>